<reference evidence="3" key="1">
    <citation type="journal article" date="2019" name="Int. J. Syst. Evol. Microbiol.">
        <title>The Global Catalogue of Microorganisms (GCM) 10K type strain sequencing project: providing services to taxonomists for standard genome sequencing and annotation.</title>
        <authorList>
            <consortium name="The Broad Institute Genomics Platform"/>
            <consortium name="The Broad Institute Genome Sequencing Center for Infectious Disease"/>
            <person name="Wu L."/>
            <person name="Ma J."/>
        </authorList>
    </citation>
    <scope>NUCLEOTIDE SEQUENCE [LARGE SCALE GENOMIC DNA]</scope>
    <source>
        <strain evidence="3">JCM 3338</strain>
    </source>
</reference>
<name>A0ABW4XC74_9ACTN</name>
<proteinExistence type="predicted"/>
<protein>
    <submittedName>
        <fullName evidence="2">Methyltransferase domain-containing protein</fullName>
    </submittedName>
</protein>
<dbReference type="InterPro" id="IPR013216">
    <property type="entry name" value="Methyltransf_11"/>
</dbReference>
<keyword evidence="2" id="KW-0808">Transferase</keyword>
<dbReference type="EMBL" id="JBHUHP010000014">
    <property type="protein sequence ID" value="MFD2092742.1"/>
    <property type="molecule type" value="Genomic_DNA"/>
</dbReference>
<dbReference type="Proteomes" id="UP001597402">
    <property type="component" value="Unassembled WGS sequence"/>
</dbReference>
<sequence length="244" mass="26836">MQQRPQPAEYTSSSARSIGDYLISSRSFVEYQAMFALTSTDVAGRVLDCPGGGSSSTATLCEQGGDAVAADPVYSTPVAELIGRLDGEVRRGSAWATAHAHRYIWDFYGDPAGHARMRENSARLFGEDLLRRPDRYVAAALPDLPFPDDAFDLVLSSHLLFTYADRLDTDFHLAALRELIRVSPGRVRVYPLIDQSGQPVSGLLEQLIEQLTYDGVASSLVDVDYEFQRGARTMLELRSTGVVR</sequence>
<feature type="domain" description="Methyltransferase type 11" evidence="1">
    <location>
        <begin position="130"/>
        <end position="182"/>
    </location>
</feature>
<dbReference type="GO" id="GO:0032259">
    <property type="term" value="P:methylation"/>
    <property type="evidence" value="ECO:0007669"/>
    <property type="project" value="UniProtKB-KW"/>
</dbReference>
<gene>
    <name evidence="2" type="ORF">ACFSHS_14295</name>
</gene>
<accession>A0ABW4XC74</accession>
<comment type="caution">
    <text evidence="2">The sequence shown here is derived from an EMBL/GenBank/DDBJ whole genome shotgun (WGS) entry which is preliminary data.</text>
</comment>
<dbReference type="SUPFAM" id="SSF53335">
    <property type="entry name" value="S-adenosyl-L-methionine-dependent methyltransferases"/>
    <property type="match status" value="1"/>
</dbReference>
<evidence type="ECO:0000313" key="3">
    <source>
        <dbReference type="Proteomes" id="UP001597402"/>
    </source>
</evidence>
<dbReference type="Gene3D" id="3.40.50.150">
    <property type="entry name" value="Vaccinia Virus protein VP39"/>
    <property type="match status" value="1"/>
</dbReference>
<evidence type="ECO:0000259" key="1">
    <source>
        <dbReference type="Pfam" id="PF08241"/>
    </source>
</evidence>
<dbReference type="RefSeq" id="WP_376877235.1">
    <property type="nucleotide sequence ID" value="NZ_JBHUHP010000014.1"/>
</dbReference>
<keyword evidence="3" id="KW-1185">Reference proteome</keyword>
<evidence type="ECO:0000313" key="2">
    <source>
        <dbReference type="EMBL" id="MFD2092742.1"/>
    </source>
</evidence>
<dbReference type="Pfam" id="PF08241">
    <property type="entry name" value="Methyltransf_11"/>
    <property type="match status" value="1"/>
</dbReference>
<keyword evidence="2" id="KW-0489">Methyltransferase</keyword>
<dbReference type="GO" id="GO:0008168">
    <property type="term" value="F:methyltransferase activity"/>
    <property type="evidence" value="ECO:0007669"/>
    <property type="project" value="UniProtKB-KW"/>
</dbReference>
<dbReference type="InterPro" id="IPR029063">
    <property type="entry name" value="SAM-dependent_MTases_sf"/>
</dbReference>
<organism evidence="2 3">
    <name type="scientific">Blastococcus deserti</name>
    <dbReference type="NCBI Taxonomy" id="2259033"/>
    <lineage>
        <taxon>Bacteria</taxon>
        <taxon>Bacillati</taxon>
        <taxon>Actinomycetota</taxon>
        <taxon>Actinomycetes</taxon>
        <taxon>Geodermatophilales</taxon>
        <taxon>Geodermatophilaceae</taxon>
        <taxon>Blastococcus</taxon>
    </lineage>
</organism>